<accession>A0A0B4XPG6</accession>
<proteinExistence type="predicted"/>
<keyword evidence="1" id="KW-0472">Membrane</keyword>
<evidence type="ECO:0000313" key="2">
    <source>
        <dbReference type="EMBL" id="AJD49036.1"/>
    </source>
</evidence>
<reference evidence="2 3" key="1">
    <citation type="journal article" date="2012" name="J. Bacteriol.">
        <title>Genome sequence of an alkane-degrading bacterium, Alcanivorax pacificus type strain W11-5, isolated from deep sea sediment.</title>
        <authorList>
            <person name="Lai Q."/>
            <person name="Shao Z."/>
        </authorList>
    </citation>
    <scope>NUCLEOTIDE SEQUENCE [LARGE SCALE GENOMIC DNA]</scope>
    <source>
        <strain evidence="2 3">W11-5</strain>
    </source>
</reference>
<evidence type="ECO:0008006" key="4">
    <source>
        <dbReference type="Google" id="ProtNLM"/>
    </source>
</evidence>
<evidence type="ECO:0000256" key="1">
    <source>
        <dbReference type="SAM" id="Phobius"/>
    </source>
</evidence>
<evidence type="ECO:0000313" key="3">
    <source>
        <dbReference type="Proteomes" id="UP000006764"/>
    </source>
</evidence>
<keyword evidence="1" id="KW-1133">Transmembrane helix</keyword>
<sequence>MGVGVWRLLWLCGPALLLLGLNVLGARLPTAVLGLAWLLLSAVIAAGLWRRALSRRQAFVQAYILPQSRLARWLRGGWLLRLRQWCVALLLGLVLLVGVIRLEDGLAWWVLLGGLLLLAVCTGLAERYLGRHVTPVYLPALSMRVALWSSFVALLCLMTIPALFSHYPDFQHISLIDALWSEAGRQHAVSEPLLWLLQAAAMKDALAWWLGQQWLPGLGEPLFRYGGWLVLLAADGLFLLALLMLGGGTLARLPAPPPRRGVLLALPLVLLATLLVADHRATLRAQWLPAAPVTVALGGKVYQVPAARAQQLALLSALRFTEGEAGARSALDRHLTQGLDRLFAQLEAQLPTFADWYYSLGGEYARLSMMMLEQNSGDYLQEKALELIYEPVGFAQQVDILRLQADGTLLRAAEDAREAWLAEMIQALTGERAGQGPASAPVSLDLDTALGELDRYSSPAFMQRMSVAGGAATATAGVVLFRAFAARAAARSGAALAARGAAKGAARAGAAAGAGTGAALCAPTGPGALACALAGGVVSWVATDWALLKIDEYANRDELIADLRASLAEERLQLEAQWRAAYDTVIAAQYGGMREDIQRTFSPGRAVRDA</sequence>
<dbReference type="AlphaFoldDB" id="A0A0B4XPG6"/>
<gene>
    <name evidence="2" type="ORF">S7S_13120</name>
</gene>
<dbReference type="KEGG" id="apac:S7S_13120"/>
<dbReference type="OrthoDB" id="3199629at2"/>
<dbReference type="HOGENOM" id="CLU_456952_0_0_6"/>
<name>A0A0B4XPG6_9GAMM</name>
<feature type="transmembrane region" description="Helical" evidence="1">
    <location>
        <begin position="106"/>
        <end position="125"/>
    </location>
</feature>
<keyword evidence="1" id="KW-0812">Transmembrane</keyword>
<protein>
    <recommendedName>
        <fullName evidence="4">Transmembrane protein</fullName>
    </recommendedName>
</protein>
<organism evidence="2 3">
    <name type="scientific">Isoalcanivorax pacificus W11-5</name>
    <dbReference type="NCBI Taxonomy" id="391936"/>
    <lineage>
        <taxon>Bacteria</taxon>
        <taxon>Pseudomonadati</taxon>
        <taxon>Pseudomonadota</taxon>
        <taxon>Gammaproteobacteria</taxon>
        <taxon>Oceanospirillales</taxon>
        <taxon>Alcanivoracaceae</taxon>
        <taxon>Isoalcanivorax</taxon>
    </lineage>
</organism>
<dbReference type="EMBL" id="CP004387">
    <property type="protein sequence ID" value="AJD49036.1"/>
    <property type="molecule type" value="Genomic_DNA"/>
</dbReference>
<feature type="transmembrane region" description="Helical" evidence="1">
    <location>
        <begin position="145"/>
        <end position="164"/>
    </location>
</feature>
<keyword evidence="3" id="KW-1185">Reference proteome</keyword>
<feature type="transmembrane region" description="Helical" evidence="1">
    <location>
        <begin position="82"/>
        <end position="100"/>
    </location>
</feature>
<dbReference type="Proteomes" id="UP000006764">
    <property type="component" value="Chromosome"/>
</dbReference>
<feature type="transmembrane region" description="Helical" evidence="1">
    <location>
        <begin position="261"/>
        <end position="277"/>
    </location>
</feature>
<feature type="transmembrane region" description="Helical" evidence="1">
    <location>
        <begin position="35"/>
        <end position="53"/>
    </location>
</feature>
<dbReference type="RefSeq" id="WP_008738602.1">
    <property type="nucleotide sequence ID" value="NZ_CP004387.1"/>
</dbReference>
<feature type="transmembrane region" description="Helical" evidence="1">
    <location>
        <begin position="225"/>
        <end position="249"/>
    </location>
</feature>